<feature type="region of interest" description="Disordered" evidence="2">
    <location>
        <begin position="1"/>
        <end position="35"/>
    </location>
</feature>
<reference evidence="4" key="1">
    <citation type="journal article" date="2019" name="bioRxiv">
        <title>The Genome of the Zebra Mussel, Dreissena polymorpha: A Resource for Invasive Species Research.</title>
        <authorList>
            <person name="McCartney M.A."/>
            <person name="Auch B."/>
            <person name="Kono T."/>
            <person name="Mallez S."/>
            <person name="Zhang Y."/>
            <person name="Obille A."/>
            <person name="Becker A."/>
            <person name="Abrahante J.E."/>
            <person name="Garbe J."/>
            <person name="Badalamenti J.P."/>
            <person name="Herman A."/>
            <person name="Mangelson H."/>
            <person name="Liachko I."/>
            <person name="Sullivan S."/>
            <person name="Sone E.D."/>
            <person name="Koren S."/>
            <person name="Silverstein K.A.T."/>
            <person name="Beckman K.B."/>
            <person name="Gohl D.M."/>
        </authorList>
    </citation>
    <scope>NUCLEOTIDE SEQUENCE</scope>
    <source>
        <strain evidence="4">Duluth1</strain>
        <tissue evidence="4">Whole animal</tissue>
    </source>
</reference>
<dbReference type="Proteomes" id="UP000828390">
    <property type="component" value="Unassembled WGS sequence"/>
</dbReference>
<keyword evidence="5" id="KW-1185">Reference proteome</keyword>
<dbReference type="GO" id="GO:0005829">
    <property type="term" value="C:cytosol"/>
    <property type="evidence" value="ECO:0007669"/>
    <property type="project" value="TreeGrafter"/>
</dbReference>
<feature type="domain" description="GBD/FH3" evidence="3">
    <location>
        <begin position="501"/>
        <end position="909"/>
    </location>
</feature>
<evidence type="ECO:0000313" key="5">
    <source>
        <dbReference type="Proteomes" id="UP000828390"/>
    </source>
</evidence>
<dbReference type="AlphaFoldDB" id="A0A9D4M5U5"/>
<reference evidence="4" key="2">
    <citation type="submission" date="2020-11" db="EMBL/GenBank/DDBJ databases">
        <authorList>
            <person name="McCartney M.A."/>
            <person name="Auch B."/>
            <person name="Kono T."/>
            <person name="Mallez S."/>
            <person name="Becker A."/>
            <person name="Gohl D.M."/>
            <person name="Silverstein K.A.T."/>
            <person name="Koren S."/>
            <person name="Bechman K.B."/>
            <person name="Herman A."/>
            <person name="Abrahante J.E."/>
            <person name="Garbe J."/>
        </authorList>
    </citation>
    <scope>NUCLEOTIDE SEQUENCE</scope>
    <source>
        <strain evidence="4">Duluth1</strain>
        <tissue evidence="4">Whole animal</tissue>
    </source>
</reference>
<dbReference type="Gene3D" id="1.25.10.10">
    <property type="entry name" value="Leucine-rich Repeat Variant"/>
    <property type="match status" value="1"/>
</dbReference>
<dbReference type="GO" id="GO:0051015">
    <property type="term" value="F:actin filament binding"/>
    <property type="evidence" value="ECO:0007669"/>
    <property type="project" value="TreeGrafter"/>
</dbReference>
<dbReference type="SMART" id="SM01139">
    <property type="entry name" value="Drf_FH3"/>
    <property type="match status" value="1"/>
</dbReference>
<name>A0A9D4M5U5_DREPO</name>
<feature type="region of interest" description="Disordered" evidence="2">
    <location>
        <begin position="945"/>
        <end position="975"/>
    </location>
</feature>
<evidence type="ECO:0000313" key="4">
    <source>
        <dbReference type="EMBL" id="KAH3871432.1"/>
    </source>
</evidence>
<evidence type="ECO:0000259" key="3">
    <source>
        <dbReference type="PROSITE" id="PS51232"/>
    </source>
</evidence>
<feature type="coiled-coil region" evidence="1">
    <location>
        <begin position="837"/>
        <end position="871"/>
    </location>
</feature>
<dbReference type="Pfam" id="PF06367">
    <property type="entry name" value="Drf_FH3"/>
    <property type="match status" value="1"/>
</dbReference>
<dbReference type="InterPro" id="IPR016024">
    <property type="entry name" value="ARM-type_fold"/>
</dbReference>
<comment type="caution">
    <text evidence="4">The sequence shown here is derived from an EMBL/GenBank/DDBJ whole genome shotgun (WGS) entry which is preliminary data.</text>
</comment>
<dbReference type="GO" id="GO:0016477">
    <property type="term" value="P:cell migration"/>
    <property type="evidence" value="ECO:0007669"/>
    <property type="project" value="TreeGrafter"/>
</dbReference>
<accession>A0A9D4M5U5</accession>
<dbReference type="InterPro" id="IPR010473">
    <property type="entry name" value="GTPase-bd"/>
</dbReference>
<dbReference type="PROSITE" id="PS51232">
    <property type="entry name" value="GBD_FH3"/>
    <property type="match status" value="1"/>
</dbReference>
<sequence length="1218" mass="137922">METKKSRRRIIDSSVVPKERRTGAKDTNHPTHLSCTSEENVQPLVVCAEFNENTTTNQFANQTDHASLSDEYSSESPVQSNDRDHALKLYAVTFEDRTIKGQHNDANNVDVISEVYSAKNENSKANIDQSHQTHVNAKHRHSKAFHGVKDNCFDTVQHTNMLVDAKLDESEAKCDYAPDEVLENIHQESNNCVKHKCIDFNEYQKEDNPVEYTDSNTDHLFDDIGHQRNNTENTVVENKQISDYNTECSELSTSDKVSDKHDSGVRAIDETLTIRDKERTDELELDLISGNSLEIKRNFAIQNDDANIESHAKCIPMSCVKHEVLDSPLDLKMFTQTETNMKYFFGEEDSLSSITDTSDLSKRTVDSSETLICYTSGGLFGFNENDSASNQLDTTCSVTVELCDGGSLRTHEYEPESRLVRSKCINGLNTIHTDTRSERGLTMPCTQQELFYEELNCEEKRKGTYVKKKFPDPCVVELKYSNKATLGLQNHNSDPFWKRYRESPAIEMLCVRLDELHDEDRSDSTEFNDECSQLMAGTDGIPRLLSVEEKWQIIFNEKTRAPIYALTHYLQYLNQFVSGHTDTSRDGNDVIKKDGISPLSYLLRKLKLDLKMSYDSFIEEFLKPKNNGMNLLVKLLKSIQNTGSRQFGSASMTQLKNYKKTLTDEHDCLLCIKYSLRLKGALSTLLDDRYGLEAVCTSLVSTFTKSRGTAVEILTIAMAATDGFARVLDCFTYLQLKIGEPVRFKSLVNMMNMDSPQNIIFKVSSMKFVNTLLDASSNTNVRVFLQHELEQAGLDVTFMAEKLTGNGLEYDDLHHELANWQRKYVNVDHVMQKRATVLQTQEEMHNSQKLIADLQHQVQKLCTEKENLARTLKLVSIELKQKHADLRRRYDDGCDAFTQCSSRDVQDVALQCDLRARTVDKDTPLRTAAEYFRWNTTITGEKTNGAIFYPPTRKPEGDNADDDRDENQPEVVDEEGAVKVSQWLKTHCSSSTKSDDRFCDCDAEGASNDASSAFGFKRNSLTRRRARKTEFPGNWKLIPKSIERFPSRFPTQCCHVTKCDRCDIRDGPDNSGQRKPNLNKAEQVHFGVRLISNKDSSKRLETHSQSSDSAIGGSGDRLWNERRLPVLPVAASDEDVLQDLVQPDDSASGCTTINEPLPDYSFRTGSQADHNSFIAELSSVLREFEGHLLMYETPVSGLKNNSGHKSTPIETYVSLGNI</sequence>
<dbReference type="InterPro" id="IPR014768">
    <property type="entry name" value="GBD/FH3_dom"/>
</dbReference>
<keyword evidence="1" id="KW-0175">Coiled coil</keyword>
<dbReference type="Pfam" id="PF06371">
    <property type="entry name" value="Drf_GBD"/>
    <property type="match status" value="1"/>
</dbReference>
<dbReference type="InterPro" id="IPR043592">
    <property type="entry name" value="FMNL_animal"/>
</dbReference>
<dbReference type="GO" id="GO:0008360">
    <property type="term" value="P:regulation of cell shape"/>
    <property type="evidence" value="ECO:0007669"/>
    <property type="project" value="TreeGrafter"/>
</dbReference>
<dbReference type="SUPFAM" id="SSF48371">
    <property type="entry name" value="ARM repeat"/>
    <property type="match status" value="1"/>
</dbReference>
<evidence type="ECO:0000256" key="2">
    <source>
        <dbReference type="SAM" id="MobiDB-lite"/>
    </source>
</evidence>
<dbReference type="SMART" id="SM01140">
    <property type="entry name" value="Drf_GBD"/>
    <property type="match status" value="1"/>
</dbReference>
<dbReference type="InterPro" id="IPR010472">
    <property type="entry name" value="FH3_dom"/>
</dbReference>
<protein>
    <recommendedName>
        <fullName evidence="3">GBD/FH3 domain-containing protein</fullName>
    </recommendedName>
</protein>
<organism evidence="4 5">
    <name type="scientific">Dreissena polymorpha</name>
    <name type="common">Zebra mussel</name>
    <name type="synonym">Mytilus polymorpha</name>
    <dbReference type="NCBI Taxonomy" id="45954"/>
    <lineage>
        <taxon>Eukaryota</taxon>
        <taxon>Metazoa</taxon>
        <taxon>Spiralia</taxon>
        <taxon>Lophotrochozoa</taxon>
        <taxon>Mollusca</taxon>
        <taxon>Bivalvia</taxon>
        <taxon>Autobranchia</taxon>
        <taxon>Heteroconchia</taxon>
        <taxon>Euheterodonta</taxon>
        <taxon>Imparidentia</taxon>
        <taxon>Neoheterodontei</taxon>
        <taxon>Myida</taxon>
        <taxon>Dreissenoidea</taxon>
        <taxon>Dreissenidae</taxon>
        <taxon>Dreissena</taxon>
    </lineage>
</organism>
<dbReference type="GO" id="GO:0031267">
    <property type="term" value="F:small GTPase binding"/>
    <property type="evidence" value="ECO:0007669"/>
    <property type="project" value="InterPro"/>
</dbReference>
<dbReference type="PANTHER" id="PTHR45857:SF9">
    <property type="entry name" value="MULTIPLE WING HAIRS, ISOFORM C"/>
    <property type="match status" value="1"/>
</dbReference>
<feature type="compositionally biased region" description="Basic and acidic residues" evidence="2">
    <location>
        <begin position="17"/>
        <end position="29"/>
    </location>
</feature>
<dbReference type="EMBL" id="JAIWYP010000002">
    <property type="protein sequence ID" value="KAH3871432.1"/>
    <property type="molecule type" value="Genomic_DNA"/>
</dbReference>
<evidence type="ECO:0000256" key="1">
    <source>
        <dbReference type="SAM" id="Coils"/>
    </source>
</evidence>
<gene>
    <name evidence="4" type="ORF">DPMN_034634</name>
</gene>
<dbReference type="InterPro" id="IPR011989">
    <property type="entry name" value="ARM-like"/>
</dbReference>
<dbReference type="GO" id="GO:0030866">
    <property type="term" value="P:cortical actin cytoskeleton organization"/>
    <property type="evidence" value="ECO:0007669"/>
    <property type="project" value="TreeGrafter"/>
</dbReference>
<dbReference type="PANTHER" id="PTHR45857">
    <property type="entry name" value="FORMIN-LIKE PROTEIN"/>
    <property type="match status" value="1"/>
</dbReference>
<proteinExistence type="predicted"/>